<proteinExistence type="predicted"/>
<reference evidence="1 2" key="1">
    <citation type="submission" date="2018-08" db="EMBL/GenBank/DDBJ databases">
        <title>Streptomyces NEAU-D10 sp. nov., a novel Actinomycete isolated from soil.</title>
        <authorList>
            <person name="Jin L."/>
        </authorList>
    </citation>
    <scope>NUCLEOTIDE SEQUENCE [LARGE SCALE GENOMIC DNA]</scope>
    <source>
        <strain evidence="1 2">NEAU-D10</strain>
    </source>
</reference>
<name>A0A371Q4G9_STRIH</name>
<dbReference type="EMBL" id="QUAC01000117">
    <property type="protein sequence ID" value="REK89568.1"/>
    <property type="molecule type" value="Genomic_DNA"/>
</dbReference>
<evidence type="ECO:0000313" key="2">
    <source>
        <dbReference type="Proteomes" id="UP000262477"/>
    </source>
</evidence>
<comment type="caution">
    <text evidence="1">The sequence shown here is derived from an EMBL/GenBank/DDBJ whole genome shotgun (WGS) entry which is preliminary data.</text>
</comment>
<accession>A0A371Q4G9</accession>
<keyword evidence="2" id="KW-1185">Reference proteome</keyword>
<gene>
    <name evidence="1" type="ORF">DY245_15070</name>
</gene>
<evidence type="ECO:0000313" key="1">
    <source>
        <dbReference type="EMBL" id="REK89568.1"/>
    </source>
</evidence>
<dbReference type="Proteomes" id="UP000262477">
    <property type="component" value="Unassembled WGS sequence"/>
</dbReference>
<sequence length="142" mass="15465">MVAADDRPAHPVARVVPVSVVGSPGRVVVNELAADRSLAREAGRHRLPGLGYFAAGAALAPHTGGHALQVRERGPPRLQSDHYLHVYANYYAESGEPDRAIGSCRQGLKPMAAFLHANVTDEQRLRTEFARIHVCRRFALLL</sequence>
<dbReference type="AlphaFoldDB" id="A0A371Q4G9"/>
<organism evidence="1 2">
    <name type="scientific">Streptomyces inhibens</name>
    <dbReference type="NCBI Taxonomy" id="2293571"/>
    <lineage>
        <taxon>Bacteria</taxon>
        <taxon>Bacillati</taxon>
        <taxon>Actinomycetota</taxon>
        <taxon>Actinomycetes</taxon>
        <taxon>Kitasatosporales</taxon>
        <taxon>Streptomycetaceae</taxon>
        <taxon>Streptomyces</taxon>
    </lineage>
</organism>
<protein>
    <submittedName>
        <fullName evidence="1">Uncharacterized protein</fullName>
    </submittedName>
</protein>